<dbReference type="Proteomes" id="UP000184245">
    <property type="component" value="Unassembled WGS sequence"/>
</dbReference>
<dbReference type="GO" id="GO:0015081">
    <property type="term" value="F:sodium ion transmembrane transporter activity"/>
    <property type="evidence" value="ECO:0007669"/>
    <property type="project" value="InterPro"/>
</dbReference>
<accession>A0A1M4WRL8</accession>
<feature type="chain" id="PRO_5039179024" evidence="7">
    <location>
        <begin position="26"/>
        <end position="255"/>
    </location>
</feature>
<evidence type="ECO:0000256" key="7">
    <source>
        <dbReference type="SAM" id="SignalP"/>
    </source>
</evidence>
<evidence type="ECO:0000313" key="10">
    <source>
        <dbReference type="Proteomes" id="UP000184245"/>
    </source>
</evidence>
<comment type="subcellular location">
    <subcellularLocation>
        <location evidence="1">Cell membrane</location>
    </subcellularLocation>
</comment>
<evidence type="ECO:0000313" key="9">
    <source>
        <dbReference type="EMBL" id="SHE83859.1"/>
    </source>
</evidence>
<evidence type="ECO:0000256" key="4">
    <source>
        <dbReference type="ARBA" id="ARBA00022989"/>
    </source>
</evidence>
<dbReference type="EMBL" id="FQVI01000007">
    <property type="protein sequence ID" value="SHE83859.1"/>
    <property type="molecule type" value="Genomic_DNA"/>
</dbReference>
<sequence>MKQTWKKIFSIVLMGVLFAALTACGGKKDESTGLEVSEDIQSQLIQSAQSAVEAIVVMDDETIQSYLESEDAFSVSAMEAWQGSRDELGAYVSMGDAALETDKDMITVTIPTKFEKEEAVFTITFDKKYAATSMGIDVQYSMGTKLQRAGMNTLMGVGIVFCMLIFLSFLIYLFKFIPAIESKFKKSEAAPQKTAPAAETATAAAPALVQEEELVDDGELVAAIAAAIAASENTSTDSFVVRSIRKSNKRNWQRA</sequence>
<protein>
    <submittedName>
        <fullName evidence="9">Sodium pump decarboxylases, gamma subunit</fullName>
    </submittedName>
</protein>
<dbReference type="RefSeq" id="WP_072850836.1">
    <property type="nucleotide sequence ID" value="NZ_FQVI01000007.1"/>
</dbReference>
<keyword evidence="2" id="KW-1003">Cell membrane</keyword>
<dbReference type="InterPro" id="IPR005899">
    <property type="entry name" value="Na_pump_deCOase"/>
</dbReference>
<gene>
    <name evidence="9" type="ORF">SAMN02745158_01687</name>
</gene>
<reference evidence="9 10" key="1">
    <citation type="submission" date="2016-11" db="EMBL/GenBank/DDBJ databases">
        <authorList>
            <person name="Jaros S."/>
            <person name="Januszkiewicz K."/>
            <person name="Wedrychowicz H."/>
        </authorList>
    </citation>
    <scope>NUCLEOTIDE SEQUENCE [LARGE SCALE GENOMIC DNA]</scope>
    <source>
        <strain evidence="9 10">DSM 17459</strain>
    </source>
</reference>
<evidence type="ECO:0000256" key="5">
    <source>
        <dbReference type="ARBA" id="ARBA00023136"/>
    </source>
</evidence>
<dbReference type="STRING" id="1122155.SAMN02745158_01687"/>
<keyword evidence="7" id="KW-0732">Signal</keyword>
<dbReference type="PROSITE" id="PS51257">
    <property type="entry name" value="PROKAR_LIPOPROTEIN"/>
    <property type="match status" value="1"/>
</dbReference>
<dbReference type="GO" id="GO:0036376">
    <property type="term" value="P:sodium ion export across plasma membrane"/>
    <property type="evidence" value="ECO:0007669"/>
    <property type="project" value="InterPro"/>
</dbReference>
<evidence type="ECO:0000256" key="2">
    <source>
        <dbReference type="ARBA" id="ARBA00022475"/>
    </source>
</evidence>
<evidence type="ECO:0000256" key="1">
    <source>
        <dbReference type="ARBA" id="ARBA00004236"/>
    </source>
</evidence>
<dbReference type="AlphaFoldDB" id="A0A1M4WRL8"/>
<evidence type="ECO:0000256" key="6">
    <source>
        <dbReference type="SAM" id="Phobius"/>
    </source>
</evidence>
<dbReference type="Gene3D" id="3.10.450.590">
    <property type="match status" value="1"/>
</dbReference>
<dbReference type="InterPro" id="IPR024981">
    <property type="entry name" value="DUF3887"/>
</dbReference>
<feature type="signal peptide" evidence="7">
    <location>
        <begin position="1"/>
        <end position="25"/>
    </location>
</feature>
<evidence type="ECO:0000256" key="3">
    <source>
        <dbReference type="ARBA" id="ARBA00022692"/>
    </source>
</evidence>
<feature type="domain" description="DUF3887" evidence="8">
    <location>
        <begin position="52"/>
        <end position="129"/>
    </location>
</feature>
<organism evidence="9 10">
    <name type="scientific">Lactonifactor longoviformis DSM 17459</name>
    <dbReference type="NCBI Taxonomy" id="1122155"/>
    <lineage>
        <taxon>Bacteria</taxon>
        <taxon>Bacillati</taxon>
        <taxon>Bacillota</taxon>
        <taxon>Clostridia</taxon>
        <taxon>Eubacteriales</taxon>
        <taxon>Clostridiaceae</taxon>
        <taxon>Lactonifactor</taxon>
    </lineage>
</organism>
<feature type="transmembrane region" description="Helical" evidence="6">
    <location>
        <begin position="154"/>
        <end position="177"/>
    </location>
</feature>
<dbReference type="Pfam" id="PF04277">
    <property type="entry name" value="OAD_gamma"/>
    <property type="match status" value="1"/>
</dbReference>
<keyword evidence="4 6" id="KW-1133">Transmembrane helix</keyword>
<proteinExistence type="predicted"/>
<dbReference type="Pfam" id="PF13026">
    <property type="entry name" value="DUF3887"/>
    <property type="match status" value="1"/>
</dbReference>
<keyword evidence="3 6" id="KW-0812">Transmembrane</keyword>
<dbReference type="NCBIfam" id="TIGR01195">
    <property type="entry name" value="oadG_fam"/>
    <property type="match status" value="1"/>
</dbReference>
<evidence type="ECO:0000259" key="8">
    <source>
        <dbReference type="Pfam" id="PF13026"/>
    </source>
</evidence>
<name>A0A1M4WRL8_9CLOT</name>
<keyword evidence="5 6" id="KW-0472">Membrane</keyword>
<keyword evidence="10" id="KW-1185">Reference proteome</keyword>
<dbReference type="GO" id="GO:0005886">
    <property type="term" value="C:plasma membrane"/>
    <property type="evidence" value="ECO:0007669"/>
    <property type="project" value="UniProtKB-SubCell"/>
</dbReference>